<dbReference type="PANTHER" id="PTHR33525">
    <property type="match status" value="1"/>
</dbReference>
<evidence type="ECO:0000313" key="2">
    <source>
        <dbReference type="EMBL" id="AFJ02187.1"/>
    </source>
</evidence>
<gene>
    <name evidence="2" type="ordered locus">Q7C_1027</name>
</gene>
<dbReference type="RefSeq" id="WP_014703607.1">
    <property type="nucleotide sequence ID" value="NC_017856.1"/>
</dbReference>
<evidence type="ECO:0000313" key="3">
    <source>
        <dbReference type="Proteomes" id="UP000009145"/>
    </source>
</evidence>
<feature type="domain" description="HDOD" evidence="1">
    <location>
        <begin position="29"/>
        <end position="221"/>
    </location>
</feature>
<dbReference type="Proteomes" id="UP000009145">
    <property type="component" value="Chromosome"/>
</dbReference>
<dbReference type="STRING" id="754477.Q7C_1027"/>
<dbReference type="eggNOG" id="COG1639">
    <property type="taxonomic scope" value="Bacteria"/>
</dbReference>
<dbReference type="Pfam" id="PF08668">
    <property type="entry name" value="HDOD"/>
    <property type="match status" value="1"/>
</dbReference>
<protein>
    <submittedName>
        <fullName evidence="2">Putative signal transduction protein</fullName>
    </submittedName>
</protein>
<proteinExistence type="predicted"/>
<dbReference type="InterPro" id="IPR013976">
    <property type="entry name" value="HDOD"/>
</dbReference>
<sequence>MSQLILEQQLRDQAVEEIEIQIRENTLELPPAPNLLTRLSVYTTDGDSHISDIAAVLDSEPTVRERLINIANSPTLGARTNVTSVQGALTRLGLSRVQALATSIVLNDYLQRPPSAILTSHYNQMRLRSTKVAAISYVIAAKYSRVEAEKALLAGLIHNIGNVPLLKALSLLDAVKEKPTRFNPLRDRIIPPYYAEIGYQLLLYWQLEASLISATRTHQHLDHNQSSQIDADDVVIIAYHLSQRLDLTDVENVPFALVNSAAFQKIWPDWQTASTDLENYSEEIQQIQNDIGR</sequence>
<organism evidence="2 3">
    <name type="scientific">Methylophaga frappieri (strain ATCC BAA-2434 / DSM 25690 / JAM7)</name>
    <dbReference type="NCBI Taxonomy" id="754477"/>
    <lineage>
        <taxon>Bacteria</taxon>
        <taxon>Pseudomonadati</taxon>
        <taxon>Pseudomonadota</taxon>
        <taxon>Gammaproteobacteria</taxon>
        <taxon>Thiotrichales</taxon>
        <taxon>Piscirickettsiaceae</taxon>
        <taxon>Methylophaga</taxon>
    </lineage>
</organism>
<keyword evidence="3" id="KW-1185">Reference proteome</keyword>
<evidence type="ECO:0000259" key="1">
    <source>
        <dbReference type="PROSITE" id="PS51833"/>
    </source>
</evidence>
<dbReference type="AlphaFoldDB" id="I1YGZ4"/>
<dbReference type="InterPro" id="IPR052340">
    <property type="entry name" value="RNase_Y/CdgJ"/>
</dbReference>
<dbReference type="EMBL" id="CP003380">
    <property type="protein sequence ID" value="AFJ02187.1"/>
    <property type="molecule type" value="Genomic_DNA"/>
</dbReference>
<dbReference type="KEGG" id="mec:Q7C_1027"/>
<dbReference type="PROSITE" id="PS51833">
    <property type="entry name" value="HDOD"/>
    <property type="match status" value="1"/>
</dbReference>
<reference evidence="2 3" key="1">
    <citation type="journal article" date="2012" name="J. Bacteriol.">
        <title>Complete genome sequences of Methylophaga sp. strain JAM1 and Methylophaga sp. strain JAM7.</title>
        <authorList>
            <person name="Villeneuve C."/>
            <person name="Martineau C."/>
            <person name="Mauffrey F."/>
            <person name="Villemur R."/>
        </authorList>
    </citation>
    <scope>NUCLEOTIDE SEQUENCE [LARGE SCALE GENOMIC DNA]</scope>
    <source>
        <strain evidence="2 3">JAM7</strain>
    </source>
</reference>
<dbReference type="OrthoDB" id="598113at2"/>
<dbReference type="HOGENOM" id="CLU_949321_0_0_6"/>
<dbReference type="PATRIC" id="fig|754477.3.peg.1009"/>
<name>I1YGZ4_METFJ</name>
<dbReference type="SUPFAM" id="SSF109604">
    <property type="entry name" value="HD-domain/PDEase-like"/>
    <property type="match status" value="1"/>
</dbReference>
<dbReference type="Gene3D" id="1.10.3210.10">
    <property type="entry name" value="Hypothetical protein af1432"/>
    <property type="match status" value="1"/>
</dbReference>
<accession>I1YGZ4</accession>
<dbReference type="PANTHER" id="PTHR33525:SF3">
    <property type="entry name" value="RIBONUCLEASE Y"/>
    <property type="match status" value="1"/>
</dbReference>